<organism evidence="1">
    <name type="scientific">Siphoviridae sp. ctrvp54</name>
    <dbReference type="NCBI Taxonomy" id="2825690"/>
    <lineage>
        <taxon>Viruses</taxon>
        <taxon>Duplodnaviria</taxon>
        <taxon>Heunggongvirae</taxon>
        <taxon>Uroviricota</taxon>
        <taxon>Caudoviricetes</taxon>
    </lineage>
</organism>
<accession>A0A8S5P777</accession>
<evidence type="ECO:0000313" key="1">
    <source>
        <dbReference type="EMBL" id="DAE02842.1"/>
    </source>
</evidence>
<proteinExistence type="predicted"/>
<name>A0A8S5P777_9CAUD</name>
<reference evidence="1" key="1">
    <citation type="journal article" date="2021" name="Proc. Natl. Acad. Sci. U.S.A.">
        <title>A Catalog of Tens of Thousands of Viruses from Human Metagenomes Reveals Hidden Associations with Chronic Diseases.</title>
        <authorList>
            <person name="Tisza M.J."/>
            <person name="Buck C.B."/>
        </authorList>
    </citation>
    <scope>NUCLEOTIDE SEQUENCE</scope>
    <source>
        <strain evidence="1">Ctrvp54</strain>
    </source>
</reference>
<dbReference type="EMBL" id="BK015354">
    <property type="protein sequence ID" value="DAE02842.1"/>
    <property type="molecule type" value="Genomic_DNA"/>
</dbReference>
<sequence>MRMLNRNKQEFKYRLLTNSTVPVLDPDGFETGEYTPVFSAPISARASISPATGESHERAFGANIEYDRIIIAGTDFGMDENSQLWVDDLTAERPDYVVKRIAKSINGVRIAIARVNT</sequence>
<protein>
    <submittedName>
        <fullName evidence="1">Uncharacterized protein</fullName>
    </submittedName>
</protein>